<dbReference type="AlphaFoldDB" id="A0A4Q7AQK7"/>
<dbReference type="STRING" id="202951.GCA_001485025_02889"/>
<proteinExistence type="predicted"/>
<sequence>MAYYLQFDTFDNPMQLSKVGNWIITFLSPQNDLAHIQLAITHVLPRQVCEHLQPRRLIMHNSPADNFWKIENIECFDSSINQELIFLPESPQAQAVIQTILKEFERYDVCVNIKQDVNL</sequence>
<name>A0A4Q7AQK7_9GAMM</name>
<gene>
    <name evidence="1" type="ORF">EXE25_17905</name>
</gene>
<comment type="caution">
    <text evidence="1">The sequence shown here is derived from an EMBL/GenBank/DDBJ whole genome shotgun (WGS) entry which is preliminary data.</text>
</comment>
<evidence type="ECO:0000313" key="2">
    <source>
        <dbReference type="Proteomes" id="UP000293483"/>
    </source>
</evidence>
<dbReference type="RefSeq" id="WP_130148632.1">
    <property type="nucleotide sequence ID" value="NZ_SGSU01000029.1"/>
</dbReference>
<protein>
    <submittedName>
        <fullName evidence="1">Uncharacterized protein</fullName>
    </submittedName>
</protein>
<accession>A0A4Q7AQK7</accession>
<evidence type="ECO:0000313" key="1">
    <source>
        <dbReference type="EMBL" id="RZG64028.1"/>
    </source>
</evidence>
<dbReference type="EMBL" id="SGSU01000029">
    <property type="protein sequence ID" value="RZG64028.1"/>
    <property type="molecule type" value="Genomic_DNA"/>
</dbReference>
<organism evidence="1 2">
    <name type="scientific">Acinetobacter bouvetii</name>
    <dbReference type="NCBI Taxonomy" id="202951"/>
    <lineage>
        <taxon>Bacteria</taxon>
        <taxon>Pseudomonadati</taxon>
        <taxon>Pseudomonadota</taxon>
        <taxon>Gammaproteobacteria</taxon>
        <taxon>Moraxellales</taxon>
        <taxon>Moraxellaceae</taxon>
        <taxon>Acinetobacter</taxon>
    </lineage>
</organism>
<reference evidence="1 2" key="1">
    <citation type="submission" date="2019-02" db="EMBL/GenBank/DDBJ databases">
        <title>The Batch Genome Submission of Acinetobacter spp. strains.</title>
        <authorList>
            <person name="Qin J."/>
            <person name="Hu Y."/>
            <person name="Ye H."/>
            <person name="Wei L."/>
            <person name="Feng Y."/>
            <person name="Zong Z."/>
        </authorList>
    </citation>
    <scope>NUCLEOTIDE SEQUENCE [LARGE SCALE GENOMIC DNA]</scope>
    <source>
        <strain evidence="1 2">WCHABo060081</strain>
    </source>
</reference>
<dbReference type="Proteomes" id="UP000293483">
    <property type="component" value="Unassembled WGS sequence"/>
</dbReference>